<sequence length="98" mass="10483">MYGTSARLNLPDISDYSSVKEYLMDSSSAAASRSSSLATMPATSEKTTASSHSEVCVAEAVNEIPKLPVNMNNSVEIVEFGGGARCKFRRNNNTNTNT</sequence>
<dbReference type="EMBL" id="PSQE01000005">
    <property type="protein sequence ID" value="RHN57186.1"/>
    <property type="molecule type" value="Genomic_DNA"/>
</dbReference>
<organism evidence="2">
    <name type="scientific">Medicago truncatula</name>
    <name type="common">Barrel medic</name>
    <name type="synonym">Medicago tribuloides</name>
    <dbReference type="NCBI Taxonomy" id="3880"/>
    <lineage>
        <taxon>Eukaryota</taxon>
        <taxon>Viridiplantae</taxon>
        <taxon>Streptophyta</taxon>
        <taxon>Embryophyta</taxon>
        <taxon>Tracheophyta</taxon>
        <taxon>Spermatophyta</taxon>
        <taxon>Magnoliopsida</taxon>
        <taxon>eudicotyledons</taxon>
        <taxon>Gunneridae</taxon>
        <taxon>Pentapetalae</taxon>
        <taxon>rosids</taxon>
        <taxon>fabids</taxon>
        <taxon>Fabales</taxon>
        <taxon>Fabaceae</taxon>
        <taxon>Papilionoideae</taxon>
        <taxon>50 kb inversion clade</taxon>
        <taxon>NPAAA clade</taxon>
        <taxon>Hologalegina</taxon>
        <taxon>IRL clade</taxon>
        <taxon>Trifolieae</taxon>
        <taxon>Medicago</taxon>
    </lineage>
</organism>
<dbReference type="Gramene" id="rna32694">
    <property type="protein sequence ID" value="RHN57186.1"/>
    <property type="gene ID" value="gene32694"/>
</dbReference>
<proteinExistence type="predicted"/>
<reference evidence="2" key="1">
    <citation type="journal article" date="2018" name="Nat. Plants">
        <title>Whole-genome landscape of Medicago truncatula symbiotic genes.</title>
        <authorList>
            <person name="Pecrix Y."/>
            <person name="Gamas P."/>
            <person name="Carrere S."/>
        </authorList>
    </citation>
    <scope>NUCLEOTIDE SEQUENCE</scope>
    <source>
        <tissue evidence="2">Leaves</tissue>
    </source>
</reference>
<feature type="compositionally biased region" description="Polar residues" evidence="1">
    <location>
        <begin position="41"/>
        <end position="53"/>
    </location>
</feature>
<dbReference type="Proteomes" id="UP000265566">
    <property type="component" value="Chromosome 5"/>
</dbReference>
<evidence type="ECO:0000256" key="1">
    <source>
        <dbReference type="SAM" id="MobiDB-lite"/>
    </source>
</evidence>
<protein>
    <submittedName>
        <fullName evidence="2">Uncharacterized protein</fullName>
    </submittedName>
</protein>
<evidence type="ECO:0000313" key="2">
    <source>
        <dbReference type="EMBL" id="RHN57186.1"/>
    </source>
</evidence>
<accession>A0A396HV12</accession>
<comment type="caution">
    <text evidence="2">The sequence shown here is derived from an EMBL/GenBank/DDBJ whole genome shotgun (WGS) entry which is preliminary data.</text>
</comment>
<feature type="compositionally biased region" description="Low complexity" evidence="1">
    <location>
        <begin position="29"/>
        <end position="38"/>
    </location>
</feature>
<name>A0A396HV12_MEDTR</name>
<gene>
    <name evidence="2" type="ORF">MtrunA17_Chr5g0437661</name>
</gene>
<feature type="region of interest" description="Disordered" evidence="1">
    <location>
        <begin position="29"/>
        <end position="53"/>
    </location>
</feature>
<dbReference type="AlphaFoldDB" id="A0A396HV12"/>